<organism evidence="14 15">
    <name type="scientific">Filifactor villosus</name>
    <dbReference type="NCBI Taxonomy" id="29374"/>
    <lineage>
        <taxon>Bacteria</taxon>
        <taxon>Bacillati</taxon>
        <taxon>Bacillota</taxon>
        <taxon>Clostridia</taxon>
        <taxon>Peptostreptococcales</taxon>
        <taxon>Filifactoraceae</taxon>
        <taxon>Filifactor</taxon>
    </lineage>
</organism>
<dbReference type="SUPFAM" id="SSF52540">
    <property type="entry name" value="P-loop containing nucleoside triphosphate hydrolases"/>
    <property type="match status" value="2"/>
</dbReference>
<evidence type="ECO:0000256" key="11">
    <source>
        <dbReference type="RuleBase" id="RU003783"/>
    </source>
</evidence>
<accession>A0ABV9QKA4</accession>
<gene>
    <name evidence="10 14" type="primary">miaA</name>
    <name evidence="14" type="ORF">ACFO4R_04180</name>
</gene>
<keyword evidence="6 10" id="KW-0547">Nucleotide-binding</keyword>
<feature type="region of interest" description="Interaction with substrate tRNA" evidence="10">
    <location>
        <begin position="34"/>
        <end position="37"/>
    </location>
</feature>
<comment type="cofactor">
    <cofactor evidence="1 10">
        <name>Mg(2+)</name>
        <dbReference type="ChEBI" id="CHEBI:18420"/>
    </cofactor>
</comment>
<evidence type="ECO:0000256" key="8">
    <source>
        <dbReference type="ARBA" id="ARBA00022842"/>
    </source>
</evidence>
<evidence type="ECO:0000313" key="15">
    <source>
        <dbReference type="Proteomes" id="UP001595916"/>
    </source>
</evidence>
<keyword evidence="4 10" id="KW-0808">Transferase</keyword>
<dbReference type="InterPro" id="IPR027417">
    <property type="entry name" value="P-loop_NTPase"/>
</dbReference>
<evidence type="ECO:0000256" key="5">
    <source>
        <dbReference type="ARBA" id="ARBA00022694"/>
    </source>
</evidence>
<keyword evidence="7 10" id="KW-0067">ATP-binding</keyword>
<dbReference type="Gene3D" id="1.10.20.140">
    <property type="match status" value="1"/>
</dbReference>
<protein>
    <recommendedName>
        <fullName evidence="10">tRNA dimethylallyltransferase</fullName>
        <ecNumber evidence="10">2.5.1.75</ecNumber>
    </recommendedName>
    <alternativeName>
        <fullName evidence="10">Dimethylallyl diphosphate:tRNA dimethylallyltransferase</fullName>
        <shortName evidence="10">DMAPP:tRNA dimethylallyltransferase</shortName>
        <shortName evidence="10">DMATase</shortName>
    </alternativeName>
    <alternativeName>
        <fullName evidence="10">Isopentenyl-diphosphate:tRNA isopentenyltransferase</fullName>
        <shortName evidence="10">IPP transferase</shortName>
        <shortName evidence="10">IPPT</shortName>
        <shortName evidence="10">IPTase</shortName>
    </alternativeName>
</protein>
<evidence type="ECO:0000256" key="10">
    <source>
        <dbReference type="HAMAP-Rule" id="MF_00185"/>
    </source>
</evidence>
<dbReference type="Proteomes" id="UP001595916">
    <property type="component" value="Unassembled WGS sequence"/>
</dbReference>
<evidence type="ECO:0000256" key="9">
    <source>
        <dbReference type="ARBA" id="ARBA00049563"/>
    </source>
</evidence>
<proteinExistence type="inferred from homology"/>
<dbReference type="PANTHER" id="PTHR11088:SF60">
    <property type="entry name" value="TRNA DIMETHYLALLYLTRANSFERASE"/>
    <property type="match status" value="1"/>
</dbReference>
<dbReference type="EMBL" id="JBHSHL010000014">
    <property type="protein sequence ID" value="MFC4804273.1"/>
    <property type="molecule type" value="Genomic_DNA"/>
</dbReference>
<dbReference type="NCBIfam" id="TIGR00174">
    <property type="entry name" value="miaA"/>
    <property type="match status" value="1"/>
</dbReference>
<evidence type="ECO:0000313" key="14">
    <source>
        <dbReference type="EMBL" id="MFC4804273.1"/>
    </source>
</evidence>
<name>A0ABV9QKA4_9FIRM</name>
<comment type="catalytic activity">
    <reaction evidence="9 10 11">
        <text>adenosine(37) in tRNA + dimethylallyl diphosphate = N(6)-dimethylallyladenosine(37) in tRNA + diphosphate</text>
        <dbReference type="Rhea" id="RHEA:26482"/>
        <dbReference type="Rhea" id="RHEA-COMP:10162"/>
        <dbReference type="Rhea" id="RHEA-COMP:10375"/>
        <dbReference type="ChEBI" id="CHEBI:33019"/>
        <dbReference type="ChEBI" id="CHEBI:57623"/>
        <dbReference type="ChEBI" id="CHEBI:74411"/>
        <dbReference type="ChEBI" id="CHEBI:74415"/>
        <dbReference type="EC" id="2.5.1.75"/>
    </reaction>
</comment>
<evidence type="ECO:0000256" key="1">
    <source>
        <dbReference type="ARBA" id="ARBA00001946"/>
    </source>
</evidence>
<reference evidence="15" key="1">
    <citation type="journal article" date="2019" name="Int. J. Syst. Evol. Microbiol.">
        <title>The Global Catalogue of Microorganisms (GCM) 10K type strain sequencing project: providing services to taxonomists for standard genome sequencing and annotation.</title>
        <authorList>
            <consortium name="The Broad Institute Genomics Platform"/>
            <consortium name="The Broad Institute Genome Sequencing Center for Infectious Disease"/>
            <person name="Wu L."/>
            <person name="Ma J."/>
        </authorList>
    </citation>
    <scope>NUCLEOTIDE SEQUENCE [LARGE SCALE GENOMIC DNA]</scope>
    <source>
        <strain evidence="15">CCUG 46385</strain>
    </source>
</reference>
<feature type="site" description="Interaction with substrate tRNA" evidence="10">
    <location>
        <position position="100"/>
    </location>
</feature>
<evidence type="ECO:0000256" key="2">
    <source>
        <dbReference type="ARBA" id="ARBA00003213"/>
    </source>
</evidence>
<keyword evidence="8 10" id="KW-0460">Magnesium</keyword>
<dbReference type="Pfam" id="PF01715">
    <property type="entry name" value="IPPT"/>
    <property type="match status" value="1"/>
</dbReference>
<dbReference type="GO" id="GO:0052381">
    <property type="term" value="F:tRNA dimethylallyltransferase activity"/>
    <property type="evidence" value="ECO:0007669"/>
    <property type="project" value="UniProtKB-EC"/>
</dbReference>
<dbReference type="InterPro" id="IPR018022">
    <property type="entry name" value="IPT"/>
</dbReference>
<comment type="subunit">
    <text evidence="10">Monomer.</text>
</comment>
<comment type="caution">
    <text evidence="10">Lacks conserved residue(s) required for the propagation of feature annotation.</text>
</comment>
<comment type="similarity">
    <text evidence="3 10 13">Belongs to the IPP transferase family.</text>
</comment>
<comment type="function">
    <text evidence="2 10 12">Catalyzes the transfer of a dimethylallyl group onto the adenine at position 37 in tRNAs that read codons beginning with uridine, leading to the formation of N6-(dimethylallyl)adenosine (i(6)A).</text>
</comment>
<keyword evidence="5 10" id="KW-0819">tRNA processing</keyword>
<feature type="binding site" evidence="10">
    <location>
        <begin position="9"/>
        <end position="16"/>
    </location>
    <ligand>
        <name>ATP</name>
        <dbReference type="ChEBI" id="CHEBI:30616"/>
    </ligand>
</feature>
<evidence type="ECO:0000256" key="12">
    <source>
        <dbReference type="RuleBase" id="RU003784"/>
    </source>
</evidence>
<dbReference type="Gene3D" id="3.40.50.300">
    <property type="entry name" value="P-loop containing nucleotide triphosphate hydrolases"/>
    <property type="match status" value="1"/>
</dbReference>
<evidence type="ECO:0000256" key="6">
    <source>
        <dbReference type="ARBA" id="ARBA00022741"/>
    </source>
</evidence>
<feature type="site" description="Interaction with substrate tRNA" evidence="10">
    <location>
        <position position="123"/>
    </location>
</feature>
<dbReference type="EC" id="2.5.1.75" evidence="10"/>
<feature type="binding site" evidence="10">
    <location>
        <begin position="11"/>
        <end position="16"/>
    </location>
    <ligand>
        <name>substrate</name>
    </ligand>
</feature>
<dbReference type="RefSeq" id="WP_379787778.1">
    <property type="nucleotide sequence ID" value="NZ_JBHSHL010000014.1"/>
</dbReference>
<comment type="caution">
    <text evidence="14">The sequence shown here is derived from an EMBL/GenBank/DDBJ whole genome shotgun (WGS) entry which is preliminary data.</text>
</comment>
<keyword evidence="15" id="KW-1185">Reference proteome</keyword>
<sequence length="309" mass="35732">MKKVIMIVGPTAVGKTFVSVEAAKRLDAEIISADSMQIYRNMDIGTAKIREDEKQGVTHHLIDIVDADESFTAAQYQTKALSCIDDIFARGRVPIVVGGTGLYINSLLYDMDFQSGVSDEELRSSLWELYDKEGEEALFLKLRQLDPKKAEKIDRKNIKRVIRAIEIATYKDKNRDFSSDCPLREGYRFFLFVLTSPRTLLYERINERVLRMLDEGLVDEVSALISRFPLTRESQSMMGIGYRQVISYLENEMTEEEMIEEVQKQSRRYAKRQLTWFKRYPQASWIEITNLSEEGEEVVDKIVNTFRSS</sequence>
<evidence type="ECO:0000256" key="13">
    <source>
        <dbReference type="RuleBase" id="RU003785"/>
    </source>
</evidence>
<dbReference type="InterPro" id="IPR039657">
    <property type="entry name" value="Dimethylallyltransferase"/>
</dbReference>
<evidence type="ECO:0000256" key="4">
    <source>
        <dbReference type="ARBA" id="ARBA00022679"/>
    </source>
</evidence>
<dbReference type="PANTHER" id="PTHR11088">
    <property type="entry name" value="TRNA DIMETHYLALLYLTRANSFERASE"/>
    <property type="match status" value="1"/>
</dbReference>
<evidence type="ECO:0000256" key="7">
    <source>
        <dbReference type="ARBA" id="ARBA00022840"/>
    </source>
</evidence>
<dbReference type="HAMAP" id="MF_00185">
    <property type="entry name" value="IPP_trans"/>
    <property type="match status" value="1"/>
</dbReference>
<evidence type="ECO:0000256" key="3">
    <source>
        <dbReference type="ARBA" id="ARBA00005842"/>
    </source>
</evidence>